<dbReference type="Gene3D" id="1.10.460.10">
    <property type="entry name" value="Topoisomerase I, domain 2"/>
    <property type="match status" value="1"/>
</dbReference>
<dbReference type="Proteomes" id="UP000232101">
    <property type="component" value="Unassembled WGS sequence"/>
</dbReference>
<accession>A0A2M9Q5S1</accession>
<dbReference type="InterPro" id="IPR013497">
    <property type="entry name" value="Topo_IA_cen"/>
</dbReference>
<proteinExistence type="predicted"/>
<dbReference type="RefSeq" id="WP_100543394.1">
    <property type="nucleotide sequence ID" value="NZ_PHQY01000612.1"/>
</dbReference>
<dbReference type="EMBL" id="PHQY01000612">
    <property type="protein sequence ID" value="PJO43429.1"/>
    <property type="molecule type" value="Genomic_DNA"/>
</dbReference>
<sequence length="146" mass="16827">MKKLVDTQYLAYEKKSISITEKGISVIELLHKTNIILLTSPELTAGWEKELEEVRKGKSSKPFMDGINSLAKLIVEETKKLSINSVDFIQTYGKCPKCKNSILLNMRSHYCSVHKDACTFYIWKMQYHKNITPKMVEQLLLKGRTN</sequence>
<evidence type="ECO:0000313" key="4">
    <source>
        <dbReference type="Proteomes" id="UP000232101"/>
    </source>
</evidence>
<dbReference type="Pfam" id="PF01131">
    <property type="entry name" value="Topoisom_bac"/>
    <property type="match status" value="1"/>
</dbReference>
<evidence type="ECO:0000256" key="1">
    <source>
        <dbReference type="ARBA" id="ARBA00023235"/>
    </source>
</evidence>
<organism evidence="3 4">
    <name type="scientific">Lysinibacillus xylanilyticus</name>
    <dbReference type="NCBI Taxonomy" id="582475"/>
    <lineage>
        <taxon>Bacteria</taxon>
        <taxon>Bacillati</taxon>
        <taxon>Bacillota</taxon>
        <taxon>Bacilli</taxon>
        <taxon>Bacillales</taxon>
        <taxon>Bacillaceae</taxon>
        <taxon>Lysinibacillus</taxon>
    </lineage>
</organism>
<evidence type="ECO:0000259" key="2">
    <source>
        <dbReference type="Pfam" id="PF01131"/>
    </source>
</evidence>
<gene>
    <name evidence="3" type="ORF">CWD94_12620</name>
</gene>
<dbReference type="GO" id="GO:0006265">
    <property type="term" value="P:DNA topological change"/>
    <property type="evidence" value="ECO:0007669"/>
    <property type="project" value="InterPro"/>
</dbReference>
<evidence type="ECO:0000313" key="3">
    <source>
        <dbReference type="EMBL" id="PJO43429.1"/>
    </source>
</evidence>
<dbReference type="InterPro" id="IPR023405">
    <property type="entry name" value="Topo_IA_core_domain"/>
</dbReference>
<dbReference type="AlphaFoldDB" id="A0A2M9Q5S1"/>
<dbReference type="InterPro" id="IPR013824">
    <property type="entry name" value="Topo_IA_cen_sub1"/>
</dbReference>
<dbReference type="GO" id="GO:0003677">
    <property type="term" value="F:DNA binding"/>
    <property type="evidence" value="ECO:0007669"/>
    <property type="project" value="InterPro"/>
</dbReference>
<feature type="domain" description="Topo IA-type catalytic" evidence="2">
    <location>
        <begin position="2"/>
        <end position="61"/>
    </location>
</feature>
<name>A0A2M9Q5S1_9BACI</name>
<reference evidence="3 4" key="1">
    <citation type="submission" date="2017-11" db="EMBL/GenBank/DDBJ databases">
        <title>Bacterial isolate from king chilli rhizosphere.</title>
        <authorList>
            <person name="Takhelmayum P."/>
            <person name="Sarangthem I."/>
        </authorList>
    </citation>
    <scope>NUCLEOTIDE SEQUENCE [LARGE SCALE GENOMIC DNA]</scope>
    <source>
        <strain evidence="4">t26</strain>
    </source>
</reference>
<comment type="caution">
    <text evidence="3">The sequence shown here is derived from an EMBL/GenBank/DDBJ whole genome shotgun (WGS) entry which is preliminary data.</text>
</comment>
<protein>
    <recommendedName>
        <fullName evidence="2">Topo IA-type catalytic domain-containing protein</fullName>
    </recommendedName>
</protein>
<dbReference type="GO" id="GO:0003916">
    <property type="term" value="F:DNA topoisomerase activity"/>
    <property type="evidence" value="ECO:0007669"/>
    <property type="project" value="InterPro"/>
</dbReference>
<keyword evidence="1" id="KW-0413">Isomerase</keyword>
<dbReference type="SUPFAM" id="SSF56712">
    <property type="entry name" value="Prokaryotic type I DNA topoisomerase"/>
    <property type="match status" value="1"/>
</dbReference>